<dbReference type="RefSeq" id="WP_198660114.1">
    <property type="nucleotide sequence ID" value="NZ_CP059488.1"/>
</dbReference>
<sequence length="327" mass="38299">MEYVNASLTPLCSDNLNKFHGLMKFIREKDKEGEVLLLFRGEEQRNVKRRLFGVDSKFESGEMFQRAFYFGEKARHFSVDHSDGDRSALTDINDISDHTLEFIFERIANVINIPERRYHVLKNTSSKFREYFFEPSNRRDFLERVNGAHTSTDKLKVRDYYLYWLHTAGSPGIRLETHLVSTSIEKRIARYFSKVKKSTKDNFIFHYFIPKPFHLHAISPWLSDHHQLVVSDCGLPTYKSLGLYPNQKEVAVKGALFPHFILGVELVAEKKFVVNSHAQHIHEYQYEEISKSGFPIDQTDFAERIFNTGYIRWVQTDLNGNFNQTDV</sequence>
<name>A0A7T4WCI1_9PROT</name>
<dbReference type="EMBL" id="CP059488">
    <property type="protein sequence ID" value="QQD71932.1"/>
    <property type="molecule type" value="Genomic_DNA"/>
</dbReference>
<protein>
    <submittedName>
        <fullName evidence="1">Uncharacterized protein</fullName>
    </submittedName>
</protein>
<dbReference type="AlphaFoldDB" id="A0A7T4WCI1"/>
<evidence type="ECO:0000313" key="2">
    <source>
        <dbReference type="Proteomes" id="UP000595420"/>
    </source>
</evidence>
<organism evidence="1 2">
    <name type="scientific">Acidithiobacillus ferrivorans</name>
    <dbReference type="NCBI Taxonomy" id="160808"/>
    <lineage>
        <taxon>Bacteria</taxon>
        <taxon>Pseudomonadati</taxon>
        <taxon>Pseudomonadota</taxon>
        <taxon>Acidithiobacillia</taxon>
        <taxon>Acidithiobacillales</taxon>
        <taxon>Acidithiobacillaceae</taxon>
        <taxon>Acidithiobacillus</taxon>
    </lineage>
</organism>
<accession>A0A7T4WCI1</accession>
<proteinExistence type="predicted"/>
<dbReference type="Proteomes" id="UP000595420">
    <property type="component" value="Chromosome"/>
</dbReference>
<evidence type="ECO:0000313" key="1">
    <source>
        <dbReference type="EMBL" id="QQD71932.1"/>
    </source>
</evidence>
<gene>
    <name evidence="1" type="ORF">H2515_10895</name>
</gene>
<reference evidence="1 2" key="1">
    <citation type="submission" date="2020-07" db="EMBL/GenBank/DDBJ databases">
        <title>Complete genome sequence analysis of Acidithiobacillus ferrivorans XJFY6S-08 reveals extreme environmental adaptation to alpine acid mine drainage.</title>
        <authorList>
            <person name="Yan L."/>
            <person name="Ni Y."/>
        </authorList>
    </citation>
    <scope>NUCLEOTIDE SEQUENCE [LARGE SCALE GENOMIC DNA]</scope>
    <source>
        <strain evidence="1 2">XJFY6S-08</strain>
    </source>
</reference>